<evidence type="ECO:0000313" key="4">
    <source>
        <dbReference type="Proteomes" id="UP001595685"/>
    </source>
</evidence>
<keyword evidence="2" id="KW-0408">Iron</keyword>
<accession>A0ABV7WDZ6</accession>
<gene>
    <name evidence="3" type="ORF">ACFOLH_02625</name>
</gene>
<keyword evidence="2" id="KW-0560">Oxidoreductase</keyword>
<comment type="caution">
    <text evidence="3">The sequence shown here is derived from an EMBL/GenBank/DDBJ whole genome shotgun (WGS) entry which is preliminary data.</text>
</comment>
<dbReference type="InterPro" id="IPR002397">
    <property type="entry name" value="Cyt_P450_B"/>
</dbReference>
<keyword evidence="4" id="KW-1185">Reference proteome</keyword>
<dbReference type="EMBL" id="JBHRWW010000001">
    <property type="protein sequence ID" value="MFC3687232.1"/>
    <property type="molecule type" value="Genomic_DNA"/>
</dbReference>
<comment type="similarity">
    <text evidence="1 2">Belongs to the cytochrome P450 family.</text>
</comment>
<dbReference type="RefSeq" id="WP_340290594.1">
    <property type="nucleotide sequence ID" value="NZ_JBBEOI010000020.1"/>
</dbReference>
<keyword evidence="2" id="KW-0349">Heme</keyword>
<dbReference type="InterPro" id="IPR036396">
    <property type="entry name" value="Cyt_P450_sf"/>
</dbReference>
<protein>
    <submittedName>
        <fullName evidence="3">Cytochrome P450</fullName>
    </submittedName>
</protein>
<dbReference type="Proteomes" id="UP001595685">
    <property type="component" value="Unassembled WGS sequence"/>
</dbReference>
<dbReference type="PANTHER" id="PTHR46696">
    <property type="entry name" value="P450, PUTATIVE (EUROFUNG)-RELATED"/>
    <property type="match status" value="1"/>
</dbReference>
<dbReference type="SUPFAM" id="SSF48264">
    <property type="entry name" value="Cytochrome P450"/>
    <property type="match status" value="1"/>
</dbReference>
<organism evidence="3 4">
    <name type="scientific">Aquipuribacter hungaricus</name>
    <dbReference type="NCBI Taxonomy" id="545624"/>
    <lineage>
        <taxon>Bacteria</taxon>
        <taxon>Bacillati</taxon>
        <taxon>Actinomycetota</taxon>
        <taxon>Actinomycetes</taxon>
        <taxon>Micrococcales</taxon>
        <taxon>Intrasporangiaceae</taxon>
        <taxon>Aquipuribacter</taxon>
    </lineage>
</organism>
<proteinExistence type="inferred from homology"/>
<dbReference type="PRINTS" id="PR00359">
    <property type="entry name" value="BP450"/>
</dbReference>
<evidence type="ECO:0000256" key="1">
    <source>
        <dbReference type="ARBA" id="ARBA00010617"/>
    </source>
</evidence>
<keyword evidence="2" id="KW-0503">Monooxygenase</keyword>
<keyword evidence="2" id="KW-0479">Metal-binding</keyword>
<reference evidence="4" key="1">
    <citation type="journal article" date="2019" name="Int. J. Syst. Evol. Microbiol.">
        <title>The Global Catalogue of Microorganisms (GCM) 10K type strain sequencing project: providing services to taxonomists for standard genome sequencing and annotation.</title>
        <authorList>
            <consortium name="The Broad Institute Genomics Platform"/>
            <consortium name="The Broad Institute Genome Sequencing Center for Infectious Disease"/>
            <person name="Wu L."/>
            <person name="Ma J."/>
        </authorList>
    </citation>
    <scope>NUCLEOTIDE SEQUENCE [LARGE SCALE GENOMIC DNA]</scope>
    <source>
        <strain evidence="4">NCAIM B.02333</strain>
    </source>
</reference>
<dbReference type="PROSITE" id="PS00086">
    <property type="entry name" value="CYTOCHROME_P450"/>
    <property type="match status" value="1"/>
</dbReference>
<evidence type="ECO:0000256" key="2">
    <source>
        <dbReference type="RuleBase" id="RU000461"/>
    </source>
</evidence>
<evidence type="ECO:0000313" key="3">
    <source>
        <dbReference type="EMBL" id="MFC3687232.1"/>
    </source>
</evidence>
<dbReference type="Pfam" id="PF00067">
    <property type="entry name" value="p450"/>
    <property type="match status" value="1"/>
</dbReference>
<name>A0ABV7WDZ6_9MICO</name>
<sequence>MSLLPPATVPAAAVPDLRTAEVPRLRTPTVVQGLAFHRDPYRFLLGATARHGDVVGVDLPVSGPAVVVAAPEDVERLTSVSASVARAGQGRRHVLGMVSPASVLGSDPPEHALLRGRVAPAFDPARVARLSEEVDRVVRQHLRAWPRDRPTRLVERCRVLADHVFALVMLGITDEVRGPALARAVRAMLATPGNPPLPPPSPDDGALGAVAQVLYDRRTAPVERLLLAEVAERRWGLHRAPTDASALLDGQDVISCVLDEGPQGDRALLDQLVPLVVAGQEPPAMGLTWVLDRLAREEGRAASLAGDDPGAREGRDRFVAEALRVRPPVHSLLRDLREPVEVSGTRLEAGTTVMLPMVLTHADPRTFTDPGTFRPERWGSLPEQPDGYRPFGAGAHRCIGEPLARLLLDRAVAAAAEEVRLVPLLPRTERMVVRATVTAPVHGAPVMVRARPGT</sequence>
<dbReference type="Gene3D" id="1.10.630.10">
    <property type="entry name" value="Cytochrome P450"/>
    <property type="match status" value="1"/>
</dbReference>
<dbReference type="InterPro" id="IPR001128">
    <property type="entry name" value="Cyt_P450"/>
</dbReference>
<dbReference type="InterPro" id="IPR017972">
    <property type="entry name" value="Cyt_P450_CS"/>
</dbReference>
<dbReference type="PANTHER" id="PTHR46696:SF1">
    <property type="entry name" value="CYTOCHROME P450 YJIB-RELATED"/>
    <property type="match status" value="1"/>
</dbReference>
<dbReference type="PRINTS" id="PR00385">
    <property type="entry name" value="P450"/>
</dbReference>